<evidence type="ECO:0000256" key="1">
    <source>
        <dbReference type="SAM" id="MobiDB-lite"/>
    </source>
</evidence>
<dbReference type="Proteomes" id="UP000565724">
    <property type="component" value="Unassembled WGS sequence"/>
</dbReference>
<feature type="compositionally biased region" description="Basic and acidic residues" evidence="1">
    <location>
        <begin position="66"/>
        <end position="82"/>
    </location>
</feature>
<dbReference type="AlphaFoldDB" id="A0A7Y6A3X5"/>
<evidence type="ECO:0000313" key="2">
    <source>
        <dbReference type="EMBL" id="NUU18450.1"/>
    </source>
</evidence>
<comment type="caution">
    <text evidence="2">The sequence shown here is derived from an EMBL/GenBank/DDBJ whole genome shotgun (WGS) entry which is preliminary data.</text>
</comment>
<feature type="region of interest" description="Disordered" evidence="1">
    <location>
        <begin position="163"/>
        <end position="187"/>
    </location>
</feature>
<gene>
    <name evidence="2" type="ORF">HP550_14430</name>
</gene>
<reference evidence="2 3" key="1">
    <citation type="submission" date="2020-05" db="EMBL/GenBank/DDBJ databases">
        <title>Genome Sequencing of Type Strains.</title>
        <authorList>
            <person name="Lemaire J.F."/>
            <person name="Inderbitzin P."/>
            <person name="Gregorio O.A."/>
            <person name="Collins S.B."/>
            <person name="Wespe N."/>
            <person name="Knight-Connoni V."/>
        </authorList>
    </citation>
    <scope>NUCLEOTIDE SEQUENCE [LARGE SCALE GENOMIC DNA]</scope>
    <source>
        <strain evidence="2 3">ATCC 25174</strain>
    </source>
</reference>
<evidence type="ECO:0000313" key="3">
    <source>
        <dbReference type="Proteomes" id="UP000565724"/>
    </source>
</evidence>
<proteinExistence type="predicted"/>
<dbReference type="EMBL" id="JABMCI010000067">
    <property type="protein sequence ID" value="NUU18450.1"/>
    <property type="molecule type" value="Genomic_DNA"/>
</dbReference>
<name>A0A7Y6A3X5_9CELL</name>
<feature type="region of interest" description="Disordered" evidence="1">
    <location>
        <begin position="1"/>
        <end position="21"/>
    </location>
</feature>
<feature type="region of interest" description="Disordered" evidence="1">
    <location>
        <begin position="66"/>
        <end position="86"/>
    </location>
</feature>
<organism evidence="2 3">
    <name type="scientific">Cellulomonas humilata</name>
    <dbReference type="NCBI Taxonomy" id="144055"/>
    <lineage>
        <taxon>Bacteria</taxon>
        <taxon>Bacillati</taxon>
        <taxon>Actinomycetota</taxon>
        <taxon>Actinomycetes</taxon>
        <taxon>Micrococcales</taxon>
        <taxon>Cellulomonadaceae</taxon>
        <taxon>Cellulomonas</taxon>
    </lineage>
</organism>
<sequence length="187" mass="20888">MGNQRRARRERAMARAQEAPVPSRGAAFGIGALEDSRLSARDAAWLEQIKAVAAVERIEPEPQLRVEEAPGQRQLDRRDPRRGLLNGRAQSYVPRLDYDRTVVTDLVARRRRVRRELVRIESAIEHQVEQARSCGLSWDEIGQLLGITRQGARQHYGAQSVHKAAATAPSTNSVEDHLARSVSASLE</sequence>
<dbReference type="RefSeq" id="WP_175348371.1">
    <property type="nucleotide sequence ID" value="NZ_JABMCI010000067.1"/>
</dbReference>
<accession>A0A7Y6A3X5</accession>
<protein>
    <submittedName>
        <fullName evidence="2">Uncharacterized protein</fullName>
    </submittedName>
</protein>
<keyword evidence="3" id="KW-1185">Reference proteome</keyword>